<reference evidence="1" key="1">
    <citation type="submission" date="2020-05" db="UniProtKB">
        <authorList>
            <consortium name="EnsemblMetazoa"/>
        </authorList>
    </citation>
    <scope>IDENTIFICATION</scope>
    <source>
        <strain evidence="1">BB02</strain>
    </source>
</reference>
<proteinExistence type="predicted"/>
<dbReference type="KEGG" id="bgt:106065895"/>
<protein>
    <submittedName>
        <fullName evidence="1">Uncharacterized protein</fullName>
    </submittedName>
</protein>
<dbReference type="Gene3D" id="2.60.40.10">
    <property type="entry name" value="Immunoglobulins"/>
    <property type="match status" value="1"/>
</dbReference>
<dbReference type="InterPro" id="IPR013783">
    <property type="entry name" value="Ig-like_fold"/>
</dbReference>
<dbReference type="EnsemblMetazoa" id="BGLB037292-RA">
    <property type="protein sequence ID" value="BGLB037292-PA"/>
    <property type="gene ID" value="BGLB037292"/>
</dbReference>
<gene>
    <name evidence="1" type="primary">106065895</name>
</gene>
<dbReference type="VEuPathDB" id="VectorBase:BGLB037292"/>
<sequence length="182" mass="20696">LVIDVQPDTINVQPDIISAEITAQLVINCSITNNQVQHMEVIRSLTLSRYNQINRDFEDITALDLLTLNLKQLVKFKHSQISFGNVFISLTLLYPTQFDANVYRCSVKGGDSNNKDTSLFSKKTVEYETNSTALVEEIRRYKKDENKCLCSLTSNDSTSTNKRLRVNFSGNSEIIKERVEPL</sequence>
<accession>A0A2C9M117</accession>
<evidence type="ECO:0000313" key="2">
    <source>
        <dbReference type="Proteomes" id="UP000076420"/>
    </source>
</evidence>
<dbReference type="AlphaFoldDB" id="A0A2C9M117"/>
<evidence type="ECO:0000313" key="1">
    <source>
        <dbReference type="EnsemblMetazoa" id="BGLB037292-PA"/>
    </source>
</evidence>
<name>A0A2C9M117_BIOGL</name>
<dbReference type="Proteomes" id="UP000076420">
    <property type="component" value="Unassembled WGS sequence"/>
</dbReference>
<organism evidence="1 2">
    <name type="scientific">Biomphalaria glabrata</name>
    <name type="common">Bloodfluke planorb</name>
    <name type="synonym">Freshwater snail</name>
    <dbReference type="NCBI Taxonomy" id="6526"/>
    <lineage>
        <taxon>Eukaryota</taxon>
        <taxon>Metazoa</taxon>
        <taxon>Spiralia</taxon>
        <taxon>Lophotrochozoa</taxon>
        <taxon>Mollusca</taxon>
        <taxon>Gastropoda</taxon>
        <taxon>Heterobranchia</taxon>
        <taxon>Euthyneura</taxon>
        <taxon>Panpulmonata</taxon>
        <taxon>Hygrophila</taxon>
        <taxon>Lymnaeoidea</taxon>
        <taxon>Planorbidae</taxon>
        <taxon>Biomphalaria</taxon>
    </lineage>
</organism>